<sequence length="704" mass="76630">MSVKAFGQLTLVAAVSTFIVMEALSPPREPTVDAITTGSISATNPPPRARQDPIVVSQAMPEELPVETQLSAPAAAARRSTDSVDESALRYFARQGDTRRLDAEIARLKAIYPNWQPPSDPLAPEDYSDPELDRMWALFSDGRYADVRAAIADRRAKEPDWVAPDALVQLLDQADARIRLTNASDAKQWNAVVEIAAGTPSLLTCDYVDALWRVAEAFASTARIDRAEDVYTYILTNCENPNERVATVQKAVALLPQAEADKLFSFERGNEFQAARDDRIRQRVGKIAETEEGAADAADLTRLEALATTGSEAADPQVLGWYYYRREKPSIALEWFDKARARDPESAKSAEGYTLTLNDLERYAEAETIGYDWIESSEDNLAAYLGSVVGLLSIDPPVKVSESVLDRIVAVVVKARNPEAGEQLGWYAYNLNQTRTAERWFATVLKWAPDYEPAAFGLATTLLALKDKAGANEIIRAWSDRSERIANILKPVKADLRGPRYVVDAPTYDREGEVVAAPVRRSTAPAPVKSTASARCGGSGPVNTLSPAAALPRGWCLMDLNRPVEAAAAFEIALRSSDAGTRSDAAYGASLANLRSGVTDKAAVAAAAAPQTEKQRTELTVSILTQQALAMYGEGRYNETILALDARNQYAQEQNDLLVLRGFAYLNLRRYADAKRIFQAAAGTGSPDAIRGLAEVQAAQNGLR</sequence>
<dbReference type="InterPro" id="IPR011990">
    <property type="entry name" value="TPR-like_helical_dom_sf"/>
</dbReference>
<evidence type="ECO:0000313" key="2">
    <source>
        <dbReference type="Proteomes" id="UP000199071"/>
    </source>
</evidence>
<proteinExistence type="predicted"/>
<gene>
    <name evidence="1" type="ORF">SAMN02982931_00412</name>
</gene>
<reference evidence="1 2" key="1">
    <citation type="submission" date="2016-10" db="EMBL/GenBank/DDBJ databases">
        <authorList>
            <person name="de Groot N.N."/>
        </authorList>
    </citation>
    <scope>NUCLEOTIDE SEQUENCE [LARGE SCALE GENOMIC DNA]</scope>
    <source>
        <strain evidence="1 2">ATCC 35022</strain>
    </source>
</reference>
<dbReference type="SUPFAM" id="SSF48452">
    <property type="entry name" value="TPR-like"/>
    <property type="match status" value="2"/>
</dbReference>
<dbReference type="Gene3D" id="1.25.40.10">
    <property type="entry name" value="Tetratricopeptide repeat domain"/>
    <property type="match status" value="2"/>
</dbReference>
<accession>A0A1G6ABC2</accession>
<dbReference type="EMBL" id="FMXQ01000001">
    <property type="protein sequence ID" value="SDB05717.1"/>
    <property type="molecule type" value="Genomic_DNA"/>
</dbReference>
<dbReference type="AlphaFoldDB" id="A0A1G6ABC2"/>
<dbReference type="OrthoDB" id="7324591at2"/>
<dbReference type="Proteomes" id="UP000199071">
    <property type="component" value="Unassembled WGS sequence"/>
</dbReference>
<evidence type="ECO:0000313" key="1">
    <source>
        <dbReference type="EMBL" id="SDB05717.1"/>
    </source>
</evidence>
<dbReference type="RefSeq" id="WP_139167736.1">
    <property type="nucleotide sequence ID" value="NZ_FMXQ01000001.1"/>
</dbReference>
<organism evidence="1 2">
    <name type="scientific">Bauldia litoralis</name>
    <dbReference type="NCBI Taxonomy" id="665467"/>
    <lineage>
        <taxon>Bacteria</taxon>
        <taxon>Pseudomonadati</taxon>
        <taxon>Pseudomonadota</taxon>
        <taxon>Alphaproteobacteria</taxon>
        <taxon>Hyphomicrobiales</taxon>
        <taxon>Kaistiaceae</taxon>
        <taxon>Bauldia</taxon>
    </lineage>
</organism>
<dbReference type="STRING" id="665467.SAMN02982931_00412"/>
<keyword evidence="2" id="KW-1185">Reference proteome</keyword>
<protein>
    <submittedName>
        <fullName evidence="1">Tetratricopeptide repeat-containing protein</fullName>
    </submittedName>
</protein>
<name>A0A1G6ABC2_9HYPH</name>